<organism evidence="1 2">
    <name type="scientific">Lacticaseibacillus paracasei</name>
    <name type="common">Lactobacillus paracasei</name>
    <dbReference type="NCBI Taxonomy" id="1597"/>
    <lineage>
        <taxon>Bacteria</taxon>
        <taxon>Bacillati</taxon>
        <taxon>Bacillota</taxon>
        <taxon>Bacilli</taxon>
        <taxon>Lactobacillales</taxon>
        <taxon>Lactobacillaceae</taxon>
        <taxon>Lacticaseibacillus</taxon>
    </lineage>
</organism>
<evidence type="ECO:0000313" key="2">
    <source>
        <dbReference type="Proteomes" id="UP000237433"/>
    </source>
</evidence>
<protein>
    <submittedName>
        <fullName evidence="1">Uncharacterized protein</fullName>
    </submittedName>
</protein>
<reference evidence="1 2" key="1">
    <citation type="journal article" date="2015" name="J. Am. Soc. Brew. Chem.">
        <title>Dissolved carbon dioxide selects for lactic acid bacteria able to grow in and spoil packaged beer.</title>
        <authorList>
            <person name="Bergsveinson J."/>
            <person name="Redekop A."/>
            <person name="Zoerb S."/>
            <person name="Ziola B."/>
        </authorList>
    </citation>
    <scope>NUCLEOTIDE SEQUENCE [LARGE SCALE GENOMIC DNA]</scope>
    <source>
        <strain evidence="1 2">CCC B1205</strain>
    </source>
</reference>
<accession>A0ABD6W267</accession>
<evidence type="ECO:0000313" key="1">
    <source>
        <dbReference type="EMBL" id="POE43644.1"/>
    </source>
</evidence>
<comment type="caution">
    <text evidence="1">The sequence shown here is derived from an EMBL/GenBank/DDBJ whole genome shotgun (WGS) entry which is preliminary data.</text>
</comment>
<proteinExistence type="predicted"/>
<name>A0ABD6W267_LACPA</name>
<dbReference type="Proteomes" id="UP000237433">
    <property type="component" value="Unassembled WGS sequence"/>
</dbReference>
<dbReference type="AlphaFoldDB" id="A0ABD6W267"/>
<dbReference type="EMBL" id="LGIY01000005">
    <property type="protein sequence ID" value="POE43644.1"/>
    <property type="molecule type" value="Genomic_DNA"/>
</dbReference>
<gene>
    <name evidence="1" type="ORF">ACX51_04595</name>
</gene>
<sequence length="98" mass="11217">MVSRSNTTFPMAMDSFVKNEITDSNEDKMFMAVQKHFMSLNNQTFFSLIKRNQSKLDLTNSRVTILKRPILIDSAYKQLVSELIVAEDNPDGNVGNER</sequence>